<dbReference type="InterPro" id="IPR002545">
    <property type="entry name" value="CheW-lke_dom"/>
</dbReference>
<evidence type="ECO:0000259" key="1">
    <source>
        <dbReference type="PROSITE" id="PS50851"/>
    </source>
</evidence>
<feature type="domain" description="CheW-like" evidence="1">
    <location>
        <begin position="20"/>
        <end position="160"/>
    </location>
</feature>
<dbReference type="GO" id="GO:0006935">
    <property type="term" value="P:chemotaxis"/>
    <property type="evidence" value="ECO:0007669"/>
    <property type="project" value="InterPro"/>
</dbReference>
<proteinExistence type="predicted"/>
<organism evidence="2 3">
    <name type="scientific">Halobacteriovorax marinus</name>
    <dbReference type="NCBI Taxonomy" id="97084"/>
    <lineage>
        <taxon>Bacteria</taxon>
        <taxon>Pseudomonadati</taxon>
        <taxon>Bdellovibrionota</taxon>
        <taxon>Bacteriovoracia</taxon>
        <taxon>Bacteriovoracales</taxon>
        <taxon>Halobacteriovoraceae</taxon>
        <taxon>Halobacteriovorax</taxon>
    </lineage>
</organism>
<dbReference type="PANTHER" id="PTHR22617:SF23">
    <property type="entry name" value="CHEMOTAXIS PROTEIN CHEW"/>
    <property type="match status" value="1"/>
</dbReference>
<dbReference type="SUPFAM" id="SSF50341">
    <property type="entry name" value="CheW-like"/>
    <property type="match status" value="1"/>
</dbReference>
<dbReference type="EMBL" id="MAAO01000006">
    <property type="protein sequence ID" value="OUR96457.1"/>
    <property type="molecule type" value="Genomic_DNA"/>
</dbReference>
<reference evidence="3" key="1">
    <citation type="journal article" date="2017" name="Proc. Natl. Acad. Sci. U.S.A.">
        <title>Simulation of Deepwater Horizon oil plume reveals substrate specialization within a complex community of hydrocarbon-degraders.</title>
        <authorList>
            <person name="Hu P."/>
            <person name="Dubinsky E.A."/>
            <person name="Probst A.J."/>
            <person name="Wang J."/>
            <person name="Sieber C.M.K."/>
            <person name="Tom L.M."/>
            <person name="Gardinali P."/>
            <person name="Banfield J.F."/>
            <person name="Atlas R.M."/>
            <person name="Andersen G.L."/>
        </authorList>
    </citation>
    <scope>NUCLEOTIDE SEQUENCE [LARGE SCALE GENOMIC DNA]</scope>
</reference>
<dbReference type="PANTHER" id="PTHR22617">
    <property type="entry name" value="CHEMOTAXIS SENSOR HISTIDINE KINASE-RELATED"/>
    <property type="match status" value="1"/>
</dbReference>
<evidence type="ECO:0000313" key="2">
    <source>
        <dbReference type="EMBL" id="OUR96457.1"/>
    </source>
</evidence>
<dbReference type="Gene3D" id="2.30.30.40">
    <property type="entry name" value="SH3 Domains"/>
    <property type="match status" value="1"/>
</dbReference>
<dbReference type="Gene3D" id="2.40.50.180">
    <property type="entry name" value="CheA-289, Domain 4"/>
    <property type="match status" value="1"/>
</dbReference>
<accession>A0A1Y5F6E3</accession>
<comment type="caution">
    <text evidence="2">The sequence shown here is derived from an EMBL/GenBank/DDBJ whole genome shotgun (WGS) entry which is preliminary data.</text>
</comment>
<dbReference type="GO" id="GO:0005829">
    <property type="term" value="C:cytosol"/>
    <property type="evidence" value="ECO:0007669"/>
    <property type="project" value="TreeGrafter"/>
</dbReference>
<dbReference type="AlphaFoldDB" id="A0A1Y5F6E3"/>
<protein>
    <recommendedName>
        <fullName evidence="1">CheW-like domain-containing protein</fullName>
    </recommendedName>
</protein>
<dbReference type="Proteomes" id="UP000196531">
    <property type="component" value="Unassembled WGS sequence"/>
</dbReference>
<dbReference type="GO" id="GO:0007165">
    <property type="term" value="P:signal transduction"/>
    <property type="evidence" value="ECO:0007669"/>
    <property type="project" value="InterPro"/>
</dbReference>
<dbReference type="PROSITE" id="PS50851">
    <property type="entry name" value="CHEW"/>
    <property type="match status" value="1"/>
</dbReference>
<gene>
    <name evidence="2" type="ORF">A9Q84_08890</name>
</gene>
<name>A0A1Y5F6E3_9BACT</name>
<evidence type="ECO:0000313" key="3">
    <source>
        <dbReference type="Proteomes" id="UP000196531"/>
    </source>
</evidence>
<sequence length="168" mass="18643">MTDENNNQNLAIVADENSELQRFLEFSLGEEDYAIPLLSVREVISVPETTPIPKAPSHFLGIMNLRGQVISVVDMRTKLKIKALENNSEESVIIVDIDGMNLGIVVDSINKVLAFSLNEINDVPEIETQVNAEYIYGVYRKEDSLTVLLNVAKVLDIADVNTLKKKAA</sequence>
<dbReference type="SMART" id="SM00260">
    <property type="entry name" value="CheW"/>
    <property type="match status" value="1"/>
</dbReference>
<dbReference type="InterPro" id="IPR036061">
    <property type="entry name" value="CheW-like_dom_sf"/>
</dbReference>
<dbReference type="Pfam" id="PF01584">
    <property type="entry name" value="CheW"/>
    <property type="match status" value="1"/>
</dbReference>
<dbReference type="InterPro" id="IPR039315">
    <property type="entry name" value="CheW"/>
</dbReference>